<sequence length="33" mass="3910">MEGNQIISFFLFHTNISRNQSQIIMQPILGFFH</sequence>
<accession>A0A0J8B820</accession>
<evidence type="ECO:0000313" key="1">
    <source>
        <dbReference type="EMBL" id="KMS95942.1"/>
    </source>
</evidence>
<keyword evidence="2" id="KW-1185">Reference proteome</keyword>
<gene>
    <name evidence="1" type="ORF">BVRB_003490</name>
</gene>
<dbReference type="Gramene" id="KMS95942">
    <property type="protein sequence ID" value="KMS95942"/>
    <property type="gene ID" value="BVRB_003490"/>
</dbReference>
<evidence type="ECO:0000313" key="2">
    <source>
        <dbReference type="Proteomes" id="UP000035740"/>
    </source>
</evidence>
<proteinExistence type="predicted"/>
<organism evidence="1 2">
    <name type="scientific">Beta vulgaris subsp. vulgaris</name>
    <name type="common">Beet</name>
    <dbReference type="NCBI Taxonomy" id="3555"/>
    <lineage>
        <taxon>Eukaryota</taxon>
        <taxon>Viridiplantae</taxon>
        <taxon>Streptophyta</taxon>
        <taxon>Embryophyta</taxon>
        <taxon>Tracheophyta</taxon>
        <taxon>Spermatophyta</taxon>
        <taxon>Magnoliopsida</taxon>
        <taxon>eudicotyledons</taxon>
        <taxon>Gunneridae</taxon>
        <taxon>Pentapetalae</taxon>
        <taxon>Caryophyllales</taxon>
        <taxon>Chenopodiaceae</taxon>
        <taxon>Betoideae</taxon>
        <taxon>Beta</taxon>
    </lineage>
</organism>
<dbReference type="Proteomes" id="UP000035740">
    <property type="component" value="Unassembled WGS sequence"/>
</dbReference>
<dbReference type="AlphaFoldDB" id="A0A0J8B820"/>
<name>A0A0J8B820_BETVV</name>
<reference evidence="1 2" key="1">
    <citation type="journal article" date="2014" name="Nature">
        <title>The genome of the recently domesticated crop plant sugar beet (Beta vulgaris).</title>
        <authorList>
            <person name="Dohm J.C."/>
            <person name="Minoche A.E."/>
            <person name="Holtgrawe D."/>
            <person name="Capella-Gutierrez S."/>
            <person name="Zakrzewski F."/>
            <person name="Tafer H."/>
            <person name="Rupp O."/>
            <person name="Sorensen T.R."/>
            <person name="Stracke R."/>
            <person name="Reinhardt R."/>
            <person name="Goesmann A."/>
            <person name="Kraft T."/>
            <person name="Schulz B."/>
            <person name="Stadler P.F."/>
            <person name="Schmidt T."/>
            <person name="Gabaldon T."/>
            <person name="Lehrach H."/>
            <person name="Weisshaar B."/>
            <person name="Himmelbauer H."/>
        </authorList>
    </citation>
    <scope>NUCLEOTIDE SEQUENCE [LARGE SCALE GENOMIC DNA]</scope>
    <source>
        <tissue evidence="1">Taproot</tissue>
    </source>
</reference>
<dbReference type="EMBL" id="KQ090421">
    <property type="protein sequence ID" value="KMS95942.1"/>
    <property type="molecule type" value="Genomic_DNA"/>
</dbReference>
<protein>
    <submittedName>
        <fullName evidence="1">Uncharacterized protein</fullName>
    </submittedName>
</protein>